<evidence type="ECO:0000256" key="1">
    <source>
        <dbReference type="SAM" id="MobiDB-lite"/>
    </source>
</evidence>
<evidence type="ECO:0000313" key="3">
    <source>
        <dbReference type="Proteomes" id="UP000515220"/>
    </source>
</evidence>
<dbReference type="AlphaFoldDB" id="A0A6S6PSQ6"/>
<proteinExistence type="predicted"/>
<evidence type="ECO:0000313" key="2">
    <source>
        <dbReference type="EMBL" id="BCI67752.1"/>
    </source>
</evidence>
<dbReference type="Proteomes" id="UP000515220">
    <property type="component" value="Chromosome"/>
</dbReference>
<protein>
    <submittedName>
        <fullName evidence="2">Uncharacterized protein</fullName>
    </submittedName>
</protein>
<dbReference type="EMBL" id="AP023326">
    <property type="protein sequence ID" value="BCI67752.1"/>
    <property type="molecule type" value="Genomic_DNA"/>
</dbReference>
<organism evidence="2 3">
    <name type="scientific">Acetobacter aceti</name>
    <dbReference type="NCBI Taxonomy" id="435"/>
    <lineage>
        <taxon>Bacteria</taxon>
        <taxon>Pseudomonadati</taxon>
        <taxon>Pseudomonadota</taxon>
        <taxon>Alphaproteobacteria</taxon>
        <taxon>Acetobacterales</taxon>
        <taxon>Acetobacteraceae</taxon>
        <taxon>Acetobacter</taxon>
        <taxon>Acetobacter subgen. Acetobacter</taxon>
    </lineage>
</organism>
<name>A0A6S6PSQ6_ACEAC</name>
<sequence length="74" mass="7987">MTPIVPSPEQTEAGASRITGPGEHTPHRPAGPSTFPAMECGLSEISFIVNQIAVFRRTIPDFTRNASLNSDLCY</sequence>
<gene>
    <name evidence="2" type="ORF">AAJCM20276_23760</name>
</gene>
<accession>A0A6S6PSQ6</accession>
<feature type="region of interest" description="Disordered" evidence="1">
    <location>
        <begin position="1"/>
        <end position="35"/>
    </location>
</feature>
<reference evidence="2 3" key="1">
    <citation type="submission" date="2020-07" db="EMBL/GenBank/DDBJ databases">
        <title>Complete Genome Sequence of an acetic acid bacterium, Acetobacter aceti JCM20276.</title>
        <authorList>
            <person name="Hirose Y."/>
            <person name="Mihara H."/>
        </authorList>
    </citation>
    <scope>NUCLEOTIDE SEQUENCE [LARGE SCALE GENOMIC DNA]</scope>
    <source>
        <strain evidence="2 3">JCM20276</strain>
    </source>
</reference>